<feature type="compositionally biased region" description="Low complexity" evidence="1">
    <location>
        <begin position="214"/>
        <end position="230"/>
    </location>
</feature>
<reference evidence="2" key="1">
    <citation type="submission" date="2018-05" db="EMBL/GenBank/DDBJ databases">
        <authorList>
            <person name="Lanie J.A."/>
            <person name="Ng W.-L."/>
            <person name="Kazmierczak K.M."/>
            <person name="Andrzejewski T.M."/>
            <person name="Davidsen T.M."/>
            <person name="Wayne K.J."/>
            <person name="Tettelin H."/>
            <person name="Glass J.I."/>
            <person name="Rusch D."/>
            <person name="Podicherti R."/>
            <person name="Tsui H.-C.T."/>
            <person name="Winkler M.E."/>
        </authorList>
    </citation>
    <scope>NUCLEOTIDE SEQUENCE</scope>
</reference>
<sequence length="308" mass="34933">DSDNVTETGYFVPGMGADYMIEIYGEKSVFNNNKTIYSSTLYLFENSRDSHDWNGFIPLTHVEIASNGDTTECRVPLFDLGVAPDQPMKLVWQTSDHLGLTDLSEIIFGVNTDDIVIEDILVSLQRTVEPTSSRLQIDGYFEDWRGVEKYMDSDLNEFQESPSNVGNPDVDLEEYVAVNQGFDYFFYLRVQGSVLHGKSIPDNEPKQKPNSFSPNGNENENEIELPLPENSAPELKGQDTIYIFLDTYHSDNGFRVHDSFYADKVIEIIGKHGLVVSSKLYNYSSSGDSFSWSWEYYQEIDSAAYGQE</sequence>
<feature type="region of interest" description="Disordered" evidence="1">
    <location>
        <begin position="198"/>
        <end position="230"/>
    </location>
</feature>
<evidence type="ECO:0000313" key="2">
    <source>
        <dbReference type="EMBL" id="SVD12277.1"/>
    </source>
</evidence>
<proteinExistence type="predicted"/>
<organism evidence="2">
    <name type="scientific">marine metagenome</name>
    <dbReference type="NCBI Taxonomy" id="408172"/>
    <lineage>
        <taxon>unclassified sequences</taxon>
        <taxon>metagenomes</taxon>
        <taxon>ecological metagenomes</taxon>
    </lineage>
</organism>
<protein>
    <submittedName>
        <fullName evidence="2">Uncharacterized protein</fullName>
    </submittedName>
</protein>
<dbReference type="EMBL" id="UINC01130907">
    <property type="protein sequence ID" value="SVD12277.1"/>
    <property type="molecule type" value="Genomic_DNA"/>
</dbReference>
<dbReference type="AlphaFoldDB" id="A0A382SST9"/>
<feature type="non-terminal residue" evidence="2">
    <location>
        <position position="1"/>
    </location>
</feature>
<feature type="non-terminal residue" evidence="2">
    <location>
        <position position="308"/>
    </location>
</feature>
<name>A0A382SST9_9ZZZZ</name>
<gene>
    <name evidence="2" type="ORF">METZ01_LOCUS365131</name>
</gene>
<accession>A0A382SST9</accession>
<evidence type="ECO:0000256" key="1">
    <source>
        <dbReference type="SAM" id="MobiDB-lite"/>
    </source>
</evidence>